<protein>
    <submittedName>
        <fullName evidence="8">AAA-ATPase At3g50940-like</fullName>
    </submittedName>
</protein>
<dbReference type="KEGG" id="jre:109012305"/>
<evidence type="ECO:0000256" key="6">
    <source>
        <dbReference type="SAM" id="MobiDB-lite"/>
    </source>
</evidence>
<feature type="compositionally biased region" description="Basic and acidic residues" evidence="6">
    <location>
        <begin position="442"/>
        <end position="498"/>
    </location>
</feature>
<comment type="catalytic activity">
    <reaction evidence="5">
        <text>ATP + H2O = ADP + phosphate + H(+)</text>
        <dbReference type="Rhea" id="RHEA:13065"/>
        <dbReference type="ChEBI" id="CHEBI:15377"/>
        <dbReference type="ChEBI" id="CHEBI:15378"/>
        <dbReference type="ChEBI" id="CHEBI:30616"/>
        <dbReference type="ChEBI" id="CHEBI:43474"/>
        <dbReference type="ChEBI" id="CHEBI:456216"/>
    </reaction>
</comment>
<dbReference type="Pfam" id="PF00004">
    <property type="entry name" value="AAA"/>
    <property type="match status" value="1"/>
</dbReference>
<sequence>MLSRKGLSDPKALVTAAASFAATAMLFRSVTNDFIPIELRSFFSSRIDKFARKFSSKLTIVIDELQGHSRNKVFEAVDVYLGTKVTPSVRRIKVSKGEEDTKLVVAVDRDEEILDVYEDVQVSWILVCTEIEPSGGGSAFHYSALSRLERKSYELTFHQKHREKVLNSYLPYILERAKAISEESKAIKLHTVVYGEWDSNTINLDHPMTFKTLAMDSDLKMALMDDLNSFVEGKEFHRRTGKAWKRGYLLYGPPGTGKSSLIAAMANHLTYDIYDLDLTSVDSNCNLRSLLLGMSNRCLLVVEDIDCSIKLQNRETESESGISNKNQVTLSGLLNFVDGLWSCCGDGRIIVFTTNHKDKLDPALLRPGRMDMHVHMSYCNVSGFKQLAFNYHRISEHQLFGEIEGLIGEVKVTPAEVAGELMKSKDAEVSLQGLVKFLEDKKVQPRDKAETNNDVKGDHPEGTDKQDGEGEKVKQAKDDKSENNKDVKEDHQEGTEKQDGEEEKVDKDDNEQI</sequence>
<dbReference type="InterPro" id="IPR058017">
    <property type="entry name" value="At3g28540-like_C"/>
</dbReference>
<evidence type="ECO:0000313" key="8">
    <source>
        <dbReference type="RefSeq" id="XP_018849415.1"/>
    </source>
</evidence>
<evidence type="ECO:0000256" key="2">
    <source>
        <dbReference type="ARBA" id="ARBA00007448"/>
    </source>
</evidence>
<dbReference type="Gene3D" id="3.40.50.300">
    <property type="entry name" value="P-loop containing nucleotide triphosphate hydrolases"/>
    <property type="match status" value="1"/>
</dbReference>
<keyword evidence="3" id="KW-0378">Hydrolase</keyword>
<keyword evidence="7" id="KW-1185">Reference proteome</keyword>
<dbReference type="CDD" id="cd19510">
    <property type="entry name" value="RecA-like_BCS1"/>
    <property type="match status" value="1"/>
</dbReference>
<dbReference type="InterPro" id="IPR025753">
    <property type="entry name" value="AAA_N_dom"/>
</dbReference>
<dbReference type="RefSeq" id="XP_018849415.1">
    <property type="nucleotide sequence ID" value="XM_018993870.2"/>
</dbReference>
<evidence type="ECO:0000256" key="5">
    <source>
        <dbReference type="ARBA" id="ARBA00049360"/>
    </source>
</evidence>
<dbReference type="Proteomes" id="UP000235220">
    <property type="component" value="Chromosome 2"/>
</dbReference>
<dbReference type="AlphaFoldDB" id="A0A2I4GZT6"/>
<keyword evidence="4" id="KW-0460">Magnesium</keyword>
<evidence type="ECO:0000256" key="1">
    <source>
        <dbReference type="ARBA" id="ARBA00001946"/>
    </source>
</evidence>
<dbReference type="GO" id="GO:0006950">
    <property type="term" value="P:response to stress"/>
    <property type="evidence" value="ECO:0007669"/>
    <property type="project" value="UniProtKB-ARBA"/>
</dbReference>
<dbReference type="OrthoDB" id="10251412at2759"/>
<evidence type="ECO:0000313" key="7">
    <source>
        <dbReference type="Proteomes" id="UP000235220"/>
    </source>
</evidence>
<dbReference type="Gene3D" id="6.10.280.40">
    <property type="match status" value="1"/>
</dbReference>
<feature type="region of interest" description="Disordered" evidence="6">
    <location>
        <begin position="442"/>
        <end position="513"/>
    </location>
</feature>
<dbReference type="PANTHER" id="PTHR23070">
    <property type="entry name" value="BCS1 AAA-TYPE ATPASE"/>
    <property type="match status" value="1"/>
</dbReference>
<proteinExistence type="inferred from homology"/>
<dbReference type="InterPro" id="IPR003960">
    <property type="entry name" value="ATPase_AAA_CS"/>
</dbReference>
<dbReference type="InterPro" id="IPR050747">
    <property type="entry name" value="Mitochondrial_chaperone_BCS1"/>
</dbReference>
<dbReference type="Pfam" id="PF14363">
    <property type="entry name" value="AAA_assoc"/>
    <property type="match status" value="1"/>
</dbReference>
<dbReference type="Gramene" id="Jr02_20940_p1">
    <property type="protein sequence ID" value="cds.Jr02_20940_p1"/>
    <property type="gene ID" value="Jr02_20940"/>
</dbReference>
<dbReference type="InterPro" id="IPR003593">
    <property type="entry name" value="AAA+_ATPase"/>
</dbReference>
<name>A0A2I4GZT6_JUGRE</name>
<dbReference type="STRING" id="51240.A0A2I4GZT6"/>
<dbReference type="Pfam" id="PF25568">
    <property type="entry name" value="AAA_lid_At3g28540"/>
    <property type="match status" value="1"/>
</dbReference>
<dbReference type="SMART" id="SM00382">
    <property type="entry name" value="AAA"/>
    <property type="match status" value="1"/>
</dbReference>
<organism evidence="7 8">
    <name type="scientific">Juglans regia</name>
    <name type="common">English walnut</name>
    <dbReference type="NCBI Taxonomy" id="51240"/>
    <lineage>
        <taxon>Eukaryota</taxon>
        <taxon>Viridiplantae</taxon>
        <taxon>Streptophyta</taxon>
        <taxon>Embryophyta</taxon>
        <taxon>Tracheophyta</taxon>
        <taxon>Spermatophyta</taxon>
        <taxon>Magnoliopsida</taxon>
        <taxon>eudicotyledons</taxon>
        <taxon>Gunneridae</taxon>
        <taxon>Pentapetalae</taxon>
        <taxon>rosids</taxon>
        <taxon>fabids</taxon>
        <taxon>Fagales</taxon>
        <taxon>Juglandaceae</taxon>
        <taxon>Juglans</taxon>
    </lineage>
</organism>
<dbReference type="GeneID" id="109012305"/>
<dbReference type="InterPro" id="IPR003959">
    <property type="entry name" value="ATPase_AAA_core"/>
</dbReference>
<evidence type="ECO:0000256" key="4">
    <source>
        <dbReference type="ARBA" id="ARBA00022842"/>
    </source>
</evidence>
<feature type="compositionally biased region" description="Acidic residues" evidence="6">
    <location>
        <begin position="499"/>
        <end position="513"/>
    </location>
</feature>
<dbReference type="SUPFAM" id="SSF52540">
    <property type="entry name" value="P-loop containing nucleoside triphosphate hydrolases"/>
    <property type="match status" value="1"/>
</dbReference>
<reference evidence="8" key="1">
    <citation type="submission" date="2025-08" db="UniProtKB">
        <authorList>
            <consortium name="RefSeq"/>
        </authorList>
    </citation>
    <scope>IDENTIFICATION</scope>
    <source>
        <tissue evidence="8">Leaves</tissue>
    </source>
</reference>
<dbReference type="PROSITE" id="PS00674">
    <property type="entry name" value="AAA"/>
    <property type="match status" value="1"/>
</dbReference>
<evidence type="ECO:0000256" key="3">
    <source>
        <dbReference type="ARBA" id="ARBA00022801"/>
    </source>
</evidence>
<comment type="similarity">
    <text evidence="2">Belongs to the AAA ATPase family. BCS1 subfamily.</text>
</comment>
<dbReference type="GO" id="GO:0016887">
    <property type="term" value="F:ATP hydrolysis activity"/>
    <property type="evidence" value="ECO:0007669"/>
    <property type="project" value="InterPro"/>
</dbReference>
<comment type="cofactor">
    <cofactor evidence="1">
        <name>Mg(2+)</name>
        <dbReference type="ChEBI" id="CHEBI:18420"/>
    </cofactor>
</comment>
<accession>A0A2I4GZT6</accession>
<dbReference type="GO" id="GO:0005524">
    <property type="term" value="F:ATP binding"/>
    <property type="evidence" value="ECO:0007669"/>
    <property type="project" value="InterPro"/>
</dbReference>
<dbReference type="InterPro" id="IPR027417">
    <property type="entry name" value="P-loop_NTPase"/>
</dbReference>
<gene>
    <name evidence="8" type="primary">LOC109012305</name>
</gene>